<evidence type="ECO:0000313" key="9">
    <source>
        <dbReference type="Proteomes" id="UP000529783"/>
    </source>
</evidence>
<evidence type="ECO:0000256" key="3">
    <source>
        <dbReference type="ARBA" id="ARBA00022989"/>
    </source>
</evidence>
<feature type="transmembrane region" description="Helical" evidence="6">
    <location>
        <begin position="146"/>
        <end position="167"/>
    </location>
</feature>
<feature type="transmembrane region" description="Helical" evidence="6">
    <location>
        <begin position="244"/>
        <end position="263"/>
    </location>
</feature>
<feature type="transmembrane region" description="Helical" evidence="6">
    <location>
        <begin position="367"/>
        <end position="389"/>
    </location>
</feature>
<sequence>MVTTAPRRPAAPPRPGRSGSRRRFAGSGPREETPEESDRKDLPAWPLSLLFVGFPVWWLLGLGAFAAPIAASVMALHLMLRGGTRAPRRFGLWALFLVWVIASGTQIDSFGRGVGFIFTFMNYAAATVVFVYAYNCSVKRLPIRRALGMVVVFWVWVVIGGFLGVLMPKTGLTTPFERILPGAIGGNEYVHDLVHPQFAEIQQPWGAPAPYNRPRAPFPYTNAWGAHYALLFPFVILYVTQARFLLRLALIGLMAASLVPAFATLNRGMFLAIVVGVLYTALRYLGRGHARWPAMVIALMVVGGIAALLSGVGSGIDSRTEYSSTTNDRLGLYGEAFVRTLDSPVLGYGAPRPSETYVVSVGTQGEFWHLMFSYGFPGLVFFCGWLWLLSMRTRRVTPDSLLWLHAVVVMASFMLFYYSLDQTELILVFVAGALILRGSAEGKAGGADDRGVAAG</sequence>
<keyword evidence="9" id="KW-1185">Reference proteome</keyword>
<keyword evidence="3 6" id="KW-1133">Transmembrane helix</keyword>
<dbReference type="Pfam" id="PF04932">
    <property type="entry name" value="Wzy_C"/>
    <property type="match status" value="1"/>
</dbReference>
<feature type="transmembrane region" description="Helical" evidence="6">
    <location>
        <begin position="401"/>
        <end position="419"/>
    </location>
</feature>
<keyword evidence="2 6" id="KW-0812">Transmembrane</keyword>
<evidence type="ECO:0000259" key="7">
    <source>
        <dbReference type="Pfam" id="PF04932"/>
    </source>
</evidence>
<feature type="transmembrane region" description="Helical" evidence="6">
    <location>
        <begin position="56"/>
        <end position="78"/>
    </location>
</feature>
<feature type="transmembrane region" description="Helical" evidence="6">
    <location>
        <begin position="292"/>
        <end position="316"/>
    </location>
</feature>
<evidence type="ECO:0000256" key="2">
    <source>
        <dbReference type="ARBA" id="ARBA00022692"/>
    </source>
</evidence>
<feature type="domain" description="O-antigen ligase-related" evidence="7">
    <location>
        <begin position="254"/>
        <end position="383"/>
    </location>
</feature>
<reference evidence="8 9" key="1">
    <citation type="submission" date="2020-07" db="EMBL/GenBank/DDBJ databases">
        <title>Sequencing the genomes of 1000 actinobacteria strains.</title>
        <authorList>
            <person name="Klenk H.-P."/>
        </authorList>
    </citation>
    <scope>NUCLEOTIDE SEQUENCE [LARGE SCALE GENOMIC DNA]</scope>
    <source>
        <strain evidence="8 9">DSM 40398</strain>
    </source>
</reference>
<keyword evidence="4 6" id="KW-0472">Membrane</keyword>
<comment type="caution">
    <text evidence="8">The sequence shown here is derived from an EMBL/GenBank/DDBJ whole genome shotgun (WGS) entry which is preliminary data.</text>
</comment>
<feature type="region of interest" description="Disordered" evidence="5">
    <location>
        <begin position="1"/>
        <end position="40"/>
    </location>
</feature>
<dbReference type="RefSeq" id="WP_179844010.1">
    <property type="nucleotide sequence ID" value="NZ_JACCBA010000001.1"/>
</dbReference>
<evidence type="ECO:0000256" key="4">
    <source>
        <dbReference type="ARBA" id="ARBA00023136"/>
    </source>
</evidence>
<evidence type="ECO:0000256" key="6">
    <source>
        <dbReference type="SAM" id="Phobius"/>
    </source>
</evidence>
<name>A0A7Y9EFH9_9ACTN</name>
<feature type="transmembrane region" description="Helical" evidence="6">
    <location>
        <begin position="220"/>
        <end position="239"/>
    </location>
</feature>
<dbReference type="GO" id="GO:0016020">
    <property type="term" value="C:membrane"/>
    <property type="evidence" value="ECO:0007669"/>
    <property type="project" value="UniProtKB-SubCell"/>
</dbReference>
<comment type="subcellular location">
    <subcellularLocation>
        <location evidence="1">Membrane</location>
        <topology evidence="1">Multi-pass membrane protein</topology>
    </subcellularLocation>
</comment>
<dbReference type="EMBL" id="JACCBA010000001">
    <property type="protein sequence ID" value="NYD46813.1"/>
    <property type="molecule type" value="Genomic_DNA"/>
</dbReference>
<feature type="transmembrane region" description="Helical" evidence="6">
    <location>
        <begin position="90"/>
        <end position="107"/>
    </location>
</feature>
<dbReference type="Proteomes" id="UP000529783">
    <property type="component" value="Unassembled WGS sequence"/>
</dbReference>
<evidence type="ECO:0000256" key="1">
    <source>
        <dbReference type="ARBA" id="ARBA00004141"/>
    </source>
</evidence>
<dbReference type="InterPro" id="IPR007016">
    <property type="entry name" value="O-antigen_ligase-rel_domated"/>
</dbReference>
<feature type="transmembrane region" description="Helical" evidence="6">
    <location>
        <begin position="269"/>
        <end position="285"/>
    </location>
</feature>
<protein>
    <recommendedName>
        <fullName evidence="7">O-antigen ligase-related domain-containing protein</fullName>
    </recommendedName>
</protein>
<proteinExistence type="predicted"/>
<organism evidence="8 9">
    <name type="scientific">Actinomadura luteofluorescens</name>
    <dbReference type="NCBI Taxonomy" id="46163"/>
    <lineage>
        <taxon>Bacteria</taxon>
        <taxon>Bacillati</taxon>
        <taxon>Actinomycetota</taxon>
        <taxon>Actinomycetes</taxon>
        <taxon>Streptosporangiales</taxon>
        <taxon>Thermomonosporaceae</taxon>
        <taxon>Actinomadura</taxon>
    </lineage>
</organism>
<feature type="transmembrane region" description="Helical" evidence="6">
    <location>
        <begin position="113"/>
        <end position="134"/>
    </location>
</feature>
<gene>
    <name evidence="8" type="ORF">BJY14_002796</name>
</gene>
<accession>A0A7Y9EFH9</accession>
<feature type="compositionally biased region" description="Basic and acidic residues" evidence="5">
    <location>
        <begin position="29"/>
        <end position="40"/>
    </location>
</feature>
<dbReference type="AlphaFoldDB" id="A0A7Y9EFH9"/>
<evidence type="ECO:0000256" key="5">
    <source>
        <dbReference type="SAM" id="MobiDB-lite"/>
    </source>
</evidence>
<evidence type="ECO:0000313" key="8">
    <source>
        <dbReference type="EMBL" id="NYD46813.1"/>
    </source>
</evidence>